<name>A0A0U1SK80_ISOMC</name>
<sequence>MKFHCLLAIFLVVMIVAEHCQAFFFLPSLIGGLVSAIKGRRRRDLETRFVPQQKNFRKREFDLESFFADMPDY</sequence>
<proteinExistence type="evidence at transcript level"/>
<feature type="signal peptide" evidence="1">
    <location>
        <begin position="1"/>
        <end position="22"/>
    </location>
</feature>
<dbReference type="EMBL" id="EU252211">
    <property type="protein sequence ID" value="ACD11802.1"/>
    <property type="molecule type" value="mRNA"/>
</dbReference>
<feature type="chain" id="PRO_5006829208" evidence="1">
    <location>
        <begin position="23"/>
        <end position="73"/>
    </location>
</feature>
<protein>
    <submittedName>
        <fullName evidence="2">Uncharacterized protein</fullName>
    </submittedName>
</protein>
<organism evidence="2">
    <name type="scientific">Isometrus maculatus</name>
    <name type="common">Lesser brown scorpion</name>
    <name type="synonym">Scorpio maculatus</name>
    <dbReference type="NCBI Taxonomy" id="497827"/>
    <lineage>
        <taxon>Eukaryota</taxon>
        <taxon>Metazoa</taxon>
        <taxon>Ecdysozoa</taxon>
        <taxon>Arthropoda</taxon>
        <taxon>Chelicerata</taxon>
        <taxon>Arachnida</taxon>
        <taxon>Scorpiones</taxon>
        <taxon>Buthida</taxon>
        <taxon>Buthoidea</taxon>
        <taxon>Buthidae</taxon>
        <taxon>Isometrus</taxon>
    </lineage>
</organism>
<keyword evidence="1" id="KW-0732">Signal</keyword>
<dbReference type="AlphaFoldDB" id="A0A0U1SK80"/>
<evidence type="ECO:0000313" key="2">
    <source>
        <dbReference type="EMBL" id="ACD11802.1"/>
    </source>
</evidence>
<accession>A0A0U1SK80</accession>
<evidence type="ECO:0000256" key="1">
    <source>
        <dbReference type="SAM" id="SignalP"/>
    </source>
</evidence>
<reference evidence="2" key="1">
    <citation type="submission" date="2007-10" db="EMBL/GenBank/DDBJ databases">
        <title>Classification and functional annotation of ESTs from venom glands of Isometrus maculatus.</title>
        <authorList>
            <person name="Li W."/>
            <person name="Ma Y."/>
            <person name="Zhao R."/>
            <person name="Cao Z."/>
        </authorList>
    </citation>
    <scope>NUCLEOTIDE SEQUENCE</scope>
    <source>
        <tissue evidence="2">Venom gland</tissue>
    </source>
</reference>